<evidence type="ECO:0000313" key="1">
    <source>
        <dbReference type="EMBL" id="MBZ0154622.1"/>
    </source>
</evidence>
<organism evidence="1 2">
    <name type="scientific">Candidatus Nitrobium versatile</name>
    <dbReference type="NCBI Taxonomy" id="2884831"/>
    <lineage>
        <taxon>Bacteria</taxon>
        <taxon>Pseudomonadati</taxon>
        <taxon>Nitrospirota</taxon>
        <taxon>Nitrospiria</taxon>
        <taxon>Nitrospirales</taxon>
        <taxon>Nitrospiraceae</taxon>
        <taxon>Candidatus Nitrobium</taxon>
    </lineage>
</organism>
<dbReference type="AlphaFoldDB" id="A0A953M0L4"/>
<gene>
    <name evidence="1" type="ORF">K8I29_00215</name>
</gene>
<reference evidence="1" key="1">
    <citation type="journal article" date="2021" name="bioRxiv">
        <title>Unraveling nitrogen, sulfur and carbon metabolic pathways and microbial community transcriptional responses to substrate deprivation and toxicity stresses in a bioreactor mimicking anoxic brackish coastal sediment conditions.</title>
        <authorList>
            <person name="Martins P.D."/>
            <person name="Echeveste M.J."/>
            <person name="Arshad A."/>
            <person name="Kurth J."/>
            <person name="Ouboter H."/>
            <person name="Jetten M.S.M."/>
            <person name="Welte C.U."/>
        </authorList>
    </citation>
    <scope>NUCLEOTIDE SEQUENCE</scope>
    <source>
        <strain evidence="1">MAG_39</strain>
    </source>
</reference>
<dbReference type="Proteomes" id="UP000705867">
    <property type="component" value="Unassembled WGS sequence"/>
</dbReference>
<sequence>MKLIKDKRRNSCHAFTNFSPSRWADAFERFFPQQVVLSITDGEPFLDRTNFRALLLRLTAMKHVVHIRTDTNGTWNPLFFEGVDWRKISLNLSYHPSMIPLEMFTKAVKEKLDRGVQIGMVNYVLAPLQLSFFEKIKDAMVPLGVFVNANVYVGPMTQTEKGYALYKKYTPLIDVTLRTNEIHSTGELCMYPALAYDLNPMGYANVGCFPRINGDFIASRLPERFSDRVPCPATACNCGCLDKYAFLKQVGRGVKMDLLEEYVEACRLHRGEYVVSRTGEGSHAA</sequence>
<accession>A0A953M0L4</accession>
<dbReference type="InterPro" id="IPR058240">
    <property type="entry name" value="rSAM_sf"/>
</dbReference>
<evidence type="ECO:0000313" key="2">
    <source>
        <dbReference type="Proteomes" id="UP000705867"/>
    </source>
</evidence>
<comment type="caution">
    <text evidence="1">The sequence shown here is derived from an EMBL/GenBank/DDBJ whole genome shotgun (WGS) entry which is preliminary data.</text>
</comment>
<proteinExistence type="predicted"/>
<name>A0A953M0L4_9BACT</name>
<dbReference type="SUPFAM" id="SSF102114">
    <property type="entry name" value="Radical SAM enzymes"/>
    <property type="match status" value="1"/>
</dbReference>
<evidence type="ECO:0008006" key="3">
    <source>
        <dbReference type="Google" id="ProtNLM"/>
    </source>
</evidence>
<reference evidence="1" key="2">
    <citation type="submission" date="2021-08" db="EMBL/GenBank/DDBJ databases">
        <authorList>
            <person name="Dalcin Martins P."/>
        </authorList>
    </citation>
    <scope>NUCLEOTIDE SEQUENCE</scope>
    <source>
        <strain evidence="1">MAG_39</strain>
    </source>
</reference>
<dbReference type="EMBL" id="JAIOIV010000004">
    <property type="protein sequence ID" value="MBZ0154622.1"/>
    <property type="molecule type" value="Genomic_DNA"/>
</dbReference>
<protein>
    <recommendedName>
        <fullName evidence="3">Radical SAM protein</fullName>
    </recommendedName>
</protein>